<dbReference type="STRING" id="456320.Mvol_0674"/>
<evidence type="ECO:0000313" key="1">
    <source>
        <dbReference type="EMBL" id="ADI36333.1"/>
    </source>
</evidence>
<reference evidence="1 2" key="1">
    <citation type="submission" date="2010-05" db="EMBL/GenBank/DDBJ databases">
        <title>Complete sequence of Methanococcus voltae A3.</title>
        <authorList>
            <consortium name="US DOE Joint Genome Institute"/>
            <person name="Lucas S."/>
            <person name="Copeland A."/>
            <person name="Lapidus A."/>
            <person name="Cheng J.-F."/>
            <person name="Bruce D."/>
            <person name="Goodwin L."/>
            <person name="Pitluck S."/>
            <person name="Lowry S."/>
            <person name="Clum A."/>
            <person name="Land M."/>
            <person name="Hauser L."/>
            <person name="Kyrpides N."/>
            <person name="Mikhailova N."/>
            <person name="Whitman W.B."/>
            <person name="Woyke T."/>
        </authorList>
    </citation>
    <scope>NUCLEOTIDE SEQUENCE [LARGE SCALE GENOMIC DNA]</scope>
    <source>
        <strain evidence="2">ATCC BAA-1334 / A3</strain>
    </source>
</reference>
<dbReference type="OrthoDB" id="375873at2157"/>
<evidence type="ECO:0008006" key="3">
    <source>
        <dbReference type="Google" id="ProtNLM"/>
    </source>
</evidence>
<dbReference type="SUPFAM" id="SSF48452">
    <property type="entry name" value="TPR-like"/>
    <property type="match status" value="1"/>
</dbReference>
<dbReference type="AlphaFoldDB" id="D7DT73"/>
<sequence length="332" mass="39950">MEFVNKFNNNFKKTKKTKKTKKCKITGNLTDIEYLYNLQDINEMLDEDPDNVCLLREKAKILIKSKNYAKATTVLNNIVENCPDDLISNTYFAVIAYYNGDYELCRKRIQKIFEKAYDYSDLDEYITYYISEFEETMPEFKNYYENEVYYQKMQNYLDNNNYDLALQYAKKLFEITKSEEYIKLIEEISIRKLEQDDKVVILKNIEQLEKDIKYSIYFKNYDIALDNINKLLSNRSYLVYIDVLYYKKLIEKINYEKEKINMGLGTNVIKKYSNEQMDYKINDNLSKISKNKIKDPKKVRNSPNFHKKSSISNKYISHIQKYIQKYIQKLNI</sequence>
<evidence type="ECO:0000313" key="2">
    <source>
        <dbReference type="Proteomes" id="UP000007722"/>
    </source>
</evidence>
<gene>
    <name evidence="1" type="ordered locus">Mvol_0674</name>
</gene>
<protein>
    <recommendedName>
        <fullName evidence="3">TPR repeat-containing protein</fullName>
    </recommendedName>
</protein>
<dbReference type="eggNOG" id="arCOG03038">
    <property type="taxonomic scope" value="Archaea"/>
</dbReference>
<proteinExistence type="predicted"/>
<name>D7DT73_METV3</name>
<dbReference type="EMBL" id="CP002057">
    <property type="protein sequence ID" value="ADI36333.1"/>
    <property type="molecule type" value="Genomic_DNA"/>
</dbReference>
<dbReference type="HOGENOM" id="CLU_835797_0_0_2"/>
<organism evidence="1 2">
    <name type="scientific">Methanococcus voltae (strain ATCC BAA-1334 / A3)</name>
    <dbReference type="NCBI Taxonomy" id="456320"/>
    <lineage>
        <taxon>Archaea</taxon>
        <taxon>Methanobacteriati</taxon>
        <taxon>Methanobacteriota</taxon>
        <taxon>Methanomada group</taxon>
        <taxon>Methanococci</taxon>
        <taxon>Methanococcales</taxon>
        <taxon>Methanococcaceae</taxon>
        <taxon>Methanococcus</taxon>
    </lineage>
</organism>
<accession>D7DT73</accession>
<keyword evidence="2" id="KW-1185">Reference proteome</keyword>
<dbReference type="InParanoid" id="D7DT73"/>
<dbReference type="Proteomes" id="UP000007722">
    <property type="component" value="Chromosome"/>
</dbReference>
<dbReference type="KEGG" id="mvo:Mvol_0674"/>
<dbReference type="Gene3D" id="1.25.40.10">
    <property type="entry name" value="Tetratricopeptide repeat domain"/>
    <property type="match status" value="1"/>
</dbReference>
<dbReference type="InterPro" id="IPR011990">
    <property type="entry name" value="TPR-like_helical_dom_sf"/>
</dbReference>